<sequence length="32" mass="3418">MNSIVSVKLTDDGNGYVDEFTKRVSKESVGAA</sequence>
<proteinExistence type="predicted"/>
<evidence type="ECO:0000313" key="2">
    <source>
        <dbReference type="Proteomes" id="UP000028582"/>
    </source>
</evidence>
<protein>
    <submittedName>
        <fullName evidence="1">Uncharacterized protein</fullName>
    </submittedName>
</protein>
<dbReference type="AlphaFoldDB" id="A0A081A267"/>
<gene>
    <name evidence="1" type="ORF">F444_11042</name>
</gene>
<comment type="caution">
    <text evidence="1">The sequence shown here is derived from an EMBL/GenBank/DDBJ whole genome shotgun (WGS) entry which is preliminary data.</text>
</comment>
<reference evidence="1 2" key="1">
    <citation type="submission" date="2013-11" db="EMBL/GenBank/DDBJ databases">
        <title>The Genome Sequence of Phytophthora parasitica P1976.</title>
        <authorList>
            <consortium name="The Broad Institute Genomics Platform"/>
            <person name="Russ C."/>
            <person name="Tyler B."/>
            <person name="Panabieres F."/>
            <person name="Shan W."/>
            <person name="Tripathy S."/>
            <person name="Grunwald N."/>
            <person name="Machado M."/>
            <person name="Johnson C.S."/>
            <person name="Walker B."/>
            <person name="Young S."/>
            <person name="Zeng Q."/>
            <person name="Gargeya S."/>
            <person name="Fitzgerald M."/>
            <person name="Haas B."/>
            <person name="Abouelleil A."/>
            <person name="Allen A.W."/>
            <person name="Alvarado L."/>
            <person name="Arachchi H.M."/>
            <person name="Berlin A.M."/>
            <person name="Chapman S.B."/>
            <person name="Gainer-Dewar J."/>
            <person name="Goldberg J."/>
            <person name="Griggs A."/>
            <person name="Gujja S."/>
            <person name="Hansen M."/>
            <person name="Howarth C."/>
            <person name="Imamovic A."/>
            <person name="Ireland A."/>
            <person name="Larimer J."/>
            <person name="McCowan C."/>
            <person name="Murphy C."/>
            <person name="Pearson M."/>
            <person name="Poon T.W."/>
            <person name="Priest M."/>
            <person name="Roberts A."/>
            <person name="Saif S."/>
            <person name="Shea T."/>
            <person name="Sisk P."/>
            <person name="Sykes S."/>
            <person name="Wortman J."/>
            <person name="Nusbaum C."/>
            <person name="Birren B."/>
        </authorList>
    </citation>
    <scope>NUCLEOTIDE SEQUENCE [LARGE SCALE GENOMIC DNA]</scope>
    <source>
        <strain evidence="1 2">P1976</strain>
    </source>
</reference>
<accession>A0A081A267</accession>
<name>A0A081A267_PHYNI</name>
<evidence type="ECO:0000313" key="1">
    <source>
        <dbReference type="EMBL" id="ETO72978.1"/>
    </source>
</evidence>
<dbReference type="Proteomes" id="UP000028582">
    <property type="component" value="Unassembled WGS sequence"/>
</dbReference>
<organism evidence="1 2">
    <name type="scientific">Phytophthora nicotianae P1976</name>
    <dbReference type="NCBI Taxonomy" id="1317066"/>
    <lineage>
        <taxon>Eukaryota</taxon>
        <taxon>Sar</taxon>
        <taxon>Stramenopiles</taxon>
        <taxon>Oomycota</taxon>
        <taxon>Peronosporomycetes</taxon>
        <taxon>Peronosporales</taxon>
        <taxon>Peronosporaceae</taxon>
        <taxon>Phytophthora</taxon>
    </lineage>
</organism>
<dbReference type="EMBL" id="ANJA01001998">
    <property type="protein sequence ID" value="ETO72978.1"/>
    <property type="molecule type" value="Genomic_DNA"/>
</dbReference>